<dbReference type="Gene3D" id="2.30.30.40">
    <property type="entry name" value="SH3 Domains"/>
    <property type="match status" value="1"/>
</dbReference>
<dbReference type="SUPFAM" id="SSF50044">
    <property type="entry name" value="SH3-domain"/>
    <property type="match status" value="1"/>
</dbReference>
<evidence type="ECO:0000256" key="1">
    <source>
        <dbReference type="ARBA" id="ARBA00022443"/>
    </source>
</evidence>
<dbReference type="InterPro" id="IPR036028">
    <property type="entry name" value="SH3-like_dom_sf"/>
</dbReference>
<keyword evidence="1 2" id="KW-0728">SH3 domain</keyword>
<feature type="transmembrane region" description="Helical" evidence="3">
    <location>
        <begin position="16"/>
        <end position="37"/>
    </location>
</feature>
<dbReference type="Pfam" id="PF14604">
    <property type="entry name" value="SH3_9"/>
    <property type="match status" value="1"/>
</dbReference>
<dbReference type="OrthoDB" id="5340910at2759"/>
<accession>A0A9P6RUK4</accession>
<dbReference type="EMBL" id="JAAAIP010000015">
    <property type="protein sequence ID" value="KAG0329476.1"/>
    <property type="molecule type" value="Genomic_DNA"/>
</dbReference>
<protein>
    <recommendedName>
        <fullName evidence="4">SH3 domain-containing protein</fullName>
    </recommendedName>
</protein>
<evidence type="ECO:0000313" key="5">
    <source>
        <dbReference type="EMBL" id="KAG0329476.1"/>
    </source>
</evidence>
<organism evidence="5 6">
    <name type="scientific">Dissophora globulifera</name>
    <dbReference type="NCBI Taxonomy" id="979702"/>
    <lineage>
        <taxon>Eukaryota</taxon>
        <taxon>Fungi</taxon>
        <taxon>Fungi incertae sedis</taxon>
        <taxon>Mucoromycota</taxon>
        <taxon>Mortierellomycotina</taxon>
        <taxon>Mortierellomycetes</taxon>
        <taxon>Mortierellales</taxon>
        <taxon>Mortierellaceae</taxon>
        <taxon>Dissophora</taxon>
    </lineage>
</organism>
<feature type="domain" description="SH3" evidence="4">
    <location>
        <begin position="82"/>
        <end position="144"/>
    </location>
</feature>
<evidence type="ECO:0000256" key="2">
    <source>
        <dbReference type="PROSITE-ProRule" id="PRU00192"/>
    </source>
</evidence>
<reference evidence="5" key="1">
    <citation type="journal article" date="2020" name="Fungal Divers.">
        <title>Resolving the Mortierellaceae phylogeny through synthesis of multi-gene phylogenetics and phylogenomics.</title>
        <authorList>
            <person name="Vandepol N."/>
            <person name="Liber J."/>
            <person name="Desiro A."/>
            <person name="Na H."/>
            <person name="Kennedy M."/>
            <person name="Barry K."/>
            <person name="Grigoriev I.V."/>
            <person name="Miller A.N."/>
            <person name="O'Donnell K."/>
            <person name="Stajich J.E."/>
            <person name="Bonito G."/>
        </authorList>
    </citation>
    <scope>NUCLEOTIDE SEQUENCE</scope>
    <source>
        <strain evidence="5">REB-010B</strain>
    </source>
</reference>
<keyword evidence="3" id="KW-0472">Membrane</keyword>
<comment type="caution">
    <text evidence="5">The sequence shown here is derived from an EMBL/GenBank/DDBJ whole genome shotgun (WGS) entry which is preliminary data.</text>
</comment>
<keyword evidence="3" id="KW-0812">Transmembrane</keyword>
<dbReference type="PROSITE" id="PS50002">
    <property type="entry name" value="SH3"/>
    <property type="match status" value="1"/>
</dbReference>
<keyword evidence="6" id="KW-1185">Reference proteome</keyword>
<dbReference type="AlphaFoldDB" id="A0A9P6RUK4"/>
<keyword evidence="3" id="KW-1133">Transmembrane helix</keyword>
<sequence>MPGDETTVPTKVSEKVLIGLGAAGGLLVCMLGMIALCRHRRKKNLAEALLRQTAQFNHNNPYAKLSEPAMGARDIKSASPTKPIGTYSVIAMYTPALADEIEIHVGDSVTILQEYDDGWCLGMNNSRSGIEGVFPRHCLEGQYGNAGPGYYPPNASFKGMANKRMSSIPAGGWNNVNVGYNGGGGRGHGYGNFRPNPNPVPQYGGYNGRY</sequence>
<dbReference type="InterPro" id="IPR001452">
    <property type="entry name" value="SH3_domain"/>
</dbReference>
<dbReference type="Proteomes" id="UP000738325">
    <property type="component" value="Unassembled WGS sequence"/>
</dbReference>
<dbReference type="SMART" id="SM00326">
    <property type="entry name" value="SH3"/>
    <property type="match status" value="1"/>
</dbReference>
<proteinExistence type="predicted"/>
<evidence type="ECO:0000256" key="3">
    <source>
        <dbReference type="SAM" id="Phobius"/>
    </source>
</evidence>
<evidence type="ECO:0000259" key="4">
    <source>
        <dbReference type="PROSITE" id="PS50002"/>
    </source>
</evidence>
<evidence type="ECO:0000313" key="6">
    <source>
        <dbReference type="Proteomes" id="UP000738325"/>
    </source>
</evidence>
<name>A0A9P6RUK4_9FUNG</name>
<gene>
    <name evidence="5" type="ORF">BGZ99_001862</name>
</gene>